<dbReference type="Pfam" id="PF06584">
    <property type="entry name" value="DIRP"/>
    <property type="match status" value="1"/>
</dbReference>
<evidence type="ECO:0000256" key="3">
    <source>
        <dbReference type="SAM" id="Coils"/>
    </source>
</evidence>
<gene>
    <name evidence="6" type="ORF">CRG98_005531</name>
</gene>
<evidence type="ECO:0000313" key="6">
    <source>
        <dbReference type="EMBL" id="PKI74053.1"/>
    </source>
</evidence>
<dbReference type="InterPro" id="IPR009057">
    <property type="entry name" value="Homeodomain-like_sf"/>
</dbReference>
<evidence type="ECO:0000259" key="5">
    <source>
        <dbReference type="PROSITE" id="PS51293"/>
    </source>
</evidence>
<dbReference type="InterPro" id="IPR001005">
    <property type="entry name" value="SANT/Myb"/>
</dbReference>
<feature type="region of interest" description="Disordered" evidence="4">
    <location>
        <begin position="224"/>
        <end position="245"/>
    </location>
</feature>
<dbReference type="InterPro" id="IPR010561">
    <property type="entry name" value="LIN-9/ALY1"/>
</dbReference>
<proteinExistence type="predicted"/>
<dbReference type="SMART" id="SM00717">
    <property type="entry name" value="SANT"/>
    <property type="match status" value="1"/>
</dbReference>
<organism evidence="6 7">
    <name type="scientific">Punica granatum</name>
    <name type="common">Pomegranate</name>
    <dbReference type="NCBI Taxonomy" id="22663"/>
    <lineage>
        <taxon>Eukaryota</taxon>
        <taxon>Viridiplantae</taxon>
        <taxon>Streptophyta</taxon>
        <taxon>Embryophyta</taxon>
        <taxon>Tracheophyta</taxon>
        <taxon>Spermatophyta</taxon>
        <taxon>Magnoliopsida</taxon>
        <taxon>eudicotyledons</taxon>
        <taxon>Gunneridae</taxon>
        <taxon>Pentapetalae</taxon>
        <taxon>rosids</taxon>
        <taxon>malvids</taxon>
        <taxon>Myrtales</taxon>
        <taxon>Lythraceae</taxon>
        <taxon>Punica</taxon>
    </lineage>
</organism>
<feature type="region of interest" description="Disordered" evidence="4">
    <location>
        <begin position="123"/>
        <end position="150"/>
    </location>
</feature>
<reference evidence="6 7" key="1">
    <citation type="submission" date="2017-11" db="EMBL/GenBank/DDBJ databases">
        <title>De-novo sequencing of pomegranate (Punica granatum L.) genome.</title>
        <authorList>
            <person name="Akparov Z."/>
            <person name="Amiraslanov A."/>
            <person name="Hajiyeva S."/>
            <person name="Abbasov M."/>
            <person name="Kaur K."/>
            <person name="Hamwieh A."/>
            <person name="Solovyev V."/>
            <person name="Salamov A."/>
            <person name="Braich B."/>
            <person name="Kosarev P."/>
            <person name="Mahmoud A."/>
            <person name="Hajiyev E."/>
            <person name="Babayeva S."/>
            <person name="Izzatullayeva V."/>
            <person name="Mammadov A."/>
            <person name="Mammadov A."/>
            <person name="Sharifova S."/>
            <person name="Ojaghi J."/>
            <person name="Eynullazada K."/>
            <person name="Bayramov B."/>
            <person name="Abdulazimova A."/>
            <person name="Shahmuradov I."/>
        </authorList>
    </citation>
    <scope>NUCLEOTIDE SEQUENCE [LARGE SCALE GENOMIC DNA]</scope>
    <source>
        <strain evidence="7">cv. AG2017</strain>
        <tissue evidence="6">Leaf</tissue>
    </source>
</reference>
<dbReference type="PANTHER" id="PTHR21689">
    <property type="entry name" value="LIN-9"/>
    <property type="match status" value="1"/>
</dbReference>
<feature type="region of interest" description="Disordered" evidence="4">
    <location>
        <begin position="517"/>
        <end position="631"/>
    </location>
</feature>
<dbReference type="GO" id="GO:0051726">
    <property type="term" value="P:regulation of cell cycle"/>
    <property type="evidence" value="ECO:0007669"/>
    <property type="project" value="TreeGrafter"/>
</dbReference>
<dbReference type="Gene3D" id="1.20.58.1880">
    <property type="match status" value="1"/>
</dbReference>
<feature type="compositionally biased region" description="Polar residues" evidence="4">
    <location>
        <begin position="539"/>
        <end position="551"/>
    </location>
</feature>
<dbReference type="GO" id="GO:0006351">
    <property type="term" value="P:DNA-templated transcription"/>
    <property type="evidence" value="ECO:0007669"/>
    <property type="project" value="InterPro"/>
</dbReference>
<dbReference type="AlphaFoldDB" id="A0A2I0L0C4"/>
<dbReference type="InterPro" id="IPR017884">
    <property type="entry name" value="SANT_dom"/>
</dbReference>
<dbReference type="SMART" id="SM01135">
    <property type="entry name" value="DIRP"/>
    <property type="match status" value="1"/>
</dbReference>
<protein>
    <recommendedName>
        <fullName evidence="5">SANT domain-containing protein</fullName>
    </recommendedName>
</protein>
<feature type="coiled-coil region" evidence="3">
    <location>
        <begin position="988"/>
        <end position="1018"/>
    </location>
</feature>
<keyword evidence="7" id="KW-1185">Reference proteome</keyword>
<dbReference type="STRING" id="22663.A0A2I0L0C4"/>
<dbReference type="GO" id="GO:0006357">
    <property type="term" value="P:regulation of transcription by RNA polymerase II"/>
    <property type="evidence" value="ECO:0007669"/>
    <property type="project" value="TreeGrafter"/>
</dbReference>
<dbReference type="SUPFAM" id="SSF46689">
    <property type="entry name" value="Homeodomain-like"/>
    <property type="match status" value="1"/>
</dbReference>
<sequence>MRGIFVTLGESTLQSSNLIFYHPLPVAPRPGPSDRAVDSHFLSLEPLSPFLPSGAHGRCRIARGRQLLLLSVSVSPSGDLVPEFEPPGSAEGPPPCFSAGASNEVYHMAPSRKSRSAYKRFSNLNEVSPDKDAGSSKSGRPRKKKLSDMLGPQWSHEELERFYEAYRKHGKDWRRVAAVLRNRSVEMVEALYNMNRAYLSLPEGMASVVGLKAMMTDHYNVLEGTESDRESTDAAEVRKPQKRKRAKVQVTAPREDLLHFSNDLSNDGCLSLLKRRRTDGGQPRAVGKRTPRFPVSSLYRRDGRENFVSMNKRVGKSESDANDDDVAHEAALALAVASNRGGSPQVSRSLFNRTDWMKASPMQSWERMNSQSGAIKCGDASLDEELIEGSIGSAGTENGDARDMRSLKDIEGVGTVEVHKKGKKIYRKKEKVEKQEKEFEDGGEACSGTEEGDNANVSKRKVDIGALNVKKDKSTRQGQRKRSKKLFFGDENAALSALQTLADLSLMMPASAMDSESSIQLKEEKSSFNIDDKTGVPEATSTTHQRGSPSGSKDKIFHATSGSEAKKSKPGRRSNPDAFSQVNEKLKPTNKTVRRKSKPVVSKLPNDEVHSSPHLDENVKSEAAGEEGNKSVIKGKRSIQVSSIARNLKTLKLSESYSDADKKGRETGSVVSTAQVPAPAQFDLAARHRSRRKKNLPKIWSSEETSGPDTMSRKLLDTQATFVQDKLSCWLSSALARRWCIFEWFYSAIDYPWFAKREFVEYLNHVGLGHIPRLTRVEWSVIRSSLGKPRRFSENFLSEERKKLEQYRESVRKHYAELRTGARDGLPADLARPLSVGQRVIALHPKTRELHDGSVLTVDHDKCRIQFDRPDIGVEFVMDVDCMPVSPVDNMPEALRRHNVFAEKFSTVSKEPQMNGNINFGGSLVYGVSGHTAQSPMNSLMKQGKDITRAISQAKGAAISGIGAQHLVYSQSLPTAHIQAREADIQALSNLTRALDKQEALLMELRNLNNDVLQHQNDGDGSLKDSDSFKKHYATASSALVHLRERNTYTGNPLPPWLKTQVNSGTPIGLSGSVDKYLLSQESGCNVPEIVDGSRLKAQAMVDTAIKAISSAKEGEEAFMRIAEAFDSINDQHLTSDPRLLAAMSPEKANGAFHQSSQSNDSMADPNHSLGRPSGDYDKETQIPAELITSCVATLLMIQTCTERHYPPADVARILDSAVSSLHPCCPENLPIYREIQMSMGRLKTQILALVPTQI</sequence>
<feature type="compositionally biased region" description="Basic and acidic residues" evidence="4">
    <location>
        <begin position="226"/>
        <end position="239"/>
    </location>
</feature>
<evidence type="ECO:0000256" key="1">
    <source>
        <dbReference type="ARBA" id="ARBA00004123"/>
    </source>
</evidence>
<accession>A0A2I0L0C4</accession>
<dbReference type="PROSITE" id="PS51293">
    <property type="entry name" value="SANT"/>
    <property type="match status" value="1"/>
</dbReference>
<name>A0A2I0L0C4_PUNGR</name>
<evidence type="ECO:0000313" key="7">
    <source>
        <dbReference type="Proteomes" id="UP000233551"/>
    </source>
</evidence>
<dbReference type="GO" id="GO:0003677">
    <property type="term" value="F:DNA binding"/>
    <property type="evidence" value="ECO:0007669"/>
    <property type="project" value="TreeGrafter"/>
</dbReference>
<dbReference type="GO" id="GO:0017053">
    <property type="term" value="C:transcription repressor complex"/>
    <property type="evidence" value="ECO:0007669"/>
    <property type="project" value="InterPro"/>
</dbReference>
<feature type="region of interest" description="Disordered" evidence="4">
    <location>
        <begin position="1149"/>
        <end position="1179"/>
    </location>
</feature>
<keyword evidence="3" id="KW-0175">Coiled coil</keyword>
<dbReference type="Proteomes" id="UP000233551">
    <property type="component" value="Unassembled WGS sequence"/>
</dbReference>
<comment type="caution">
    <text evidence="6">The sequence shown here is derived from an EMBL/GenBank/DDBJ whole genome shotgun (WGS) entry which is preliminary data.</text>
</comment>
<evidence type="ECO:0000256" key="2">
    <source>
        <dbReference type="ARBA" id="ARBA00023242"/>
    </source>
</evidence>
<feature type="compositionally biased region" description="Basic and acidic residues" evidence="4">
    <location>
        <begin position="605"/>
        <end position="620"/>
    </location>
</feature>
<dbReference type="GO" id="GO:0005654">
    <property type="term" value="C:nucleoplasm"/>
    <property type="evidence" value="ECO:0007669"/>
    <property type="project" value="TreeGrafter"/>
</dbReference>
<dbReference type="CDD" id="cd00167">
    <property type="entry name" value="SANT"/>
    <property type="match status" value="1"/>
</dbReference>
<dbReference type="Pfam" id="PF00249">
    <property type="entry name" value="Myb_DNA-binding"/>
    <property type="match status" value="1"/>
</dbReference>
<feature type="domain" description="SANT" evidence="5">
    <location>
        <begin position="149"/>
        <end position="186"/>
    </location>
</feature>
<dbReference type="PANTHER" id="PTHR21689:SF5">
    <property type="entry name" value="PROTEIN ALWAYS EARLY 1-RELATED"/>
    <property type="match status" value="1"/>
</dbReference>
<comment type="subcellular location">
    <subcellularLocation>
        <location evidence="1">Nucleus</location>
    </subcellularLocation>
</comment>
<feature type="compositionally biased region" description="Basic and acidic residues" evidence="4">
    <location>
        <begin position="521"/>
        <end position="535"/>
    </location>
</feature>
<keyword evidence="2" id="KW-0539">Nucleus</keyword>
<feature type="compositionally biased region" description="Polar residues" evidence="4">
    <location>
        <begin position="1153"/>
        <end position="1162"/>
    </location>
</feature>
<dbReference type="EMBL" id="PGOL01000241">
    <property type="protein sequence ID" value="PKI74053.1"/>
    <property type="molecule type" value="Genomic_DNA"/>
</dbReference>
<evidence type="ECO:0000256" key="4">
    <source>
        <dbReference type="SAM" id="MobiDB-lite"/>
    </source>
</evidence>
<dbReference type="InterPro" id="IPR033471">
    <property type="entry name" value="DIRP"/>
</dbReference>